<comment type="caution">
    <text evidence="2">The sequence shown here is derived from an EMBL/GenBank/DDBJ whole genome shotgun (WGS) entry which is preliminary data.</text>
</comment>
<dbReference type="AlphaFoldDB" id="A0A7W6JZF3"/>
<name>A0A7W6JZF3_9HYPH</name>
<organism evidence="2 3">
    <name type="scientific">Allorhizobium borbori</name>
    <dbReference type="NCBI Taxonomy" id="485907"/>
    <lineage>
        <taxon>Bacteria</taxon>
        <taxon>Pseudomonadati</taxon>
        <taxon>Pseudomonadota</taxon>
        <taxon>Alphaproteobacteria</taxon>
        <taxon>Hyphomicrobiales</taxon>
        <taxon>Rhizobiaceae</taxon>
        <taxon>Rhizobium/Agrobacterium group</taxon>
        <taxon>Allorhizobium</taxon>
    </lineage>
</organism>
<sequence length="57" mass="6452">MTATKPTFPEPGDDAWPPCDDPECDHYMAPWWPEAIAQWELDTEDATAPSGLPNCFW</sequence>
<proteinExistence type="predicted"/>
<dbReference type="EMBL" id="JACIDU010000003">
    <property type="protein sequence ID" value="MBB4102378.1"/>
    <property type="molecule type" value="Genomic_DNA"/>
</dbReference>
<dbReference type="Proteomes" id="UP000584824">
    <property type="component" value="Unassembled WGS sequence"/>
</dbReference>
<keyword evidence="3" id="KW-1185">Reference proteome</keyword>
<evidence type="ECO:0000313" key="3">
    <source>
        <dbReference type="Proteomes" id="UP000584824"/>
    </source>
</evidence>
<reference evidence="2 3" key="1">
    <citation type="submission" date="2020-08" db="EMBL/GenBank/DDBJ databases">
        <title>Genomic Encyclopedia of Type Strains, Phase IV (KMG-IV): sequencing the most valuable type-strain genomes for metagenomic binning, comparative biology and taxonomic classification.</title>
        <authorList>
            <person name="Goeker M."/>
        </authorList>
    </citation>
    <scope>NUCLEOTIDE SEQUENCE [LARGE SCALE GENOMIC DNA]</scope>
    <source>
        <strain evidence="2 3">DSM 26385</strain>
    </source>
</reference>
<evidence type="ECO:0000313" key="2">
    <source>
        <dbReference type="EMBL" id="MBB4102378.1"/>
    </source>
</evidence>
<gene>
    <name evidence="2" type="ORF">GGQ66_000913</name>
</gene>
<protein>
    <submittedName>
        <fullName evidence="2">Uncharacterized protein</fullName>
    </submittedName>
</protein>
<feature type="region of interest" description="Disordered" evidence="1">
    <location>
        <begin position="1"/>
        <end position="20"/>
    </location>
</feature>
<accession>A0A7W6JZF3</accession>
<evidence type="ECO:0000256" key="1">
    <source>
        <dbReference type="SAM" id="MobiDB-lite"/>
    </source>
</evidence>